<evidence type="ECO:0000256" key="3">
    <source>
        <dbReference type="ARBA" id="ARBA00022989"/>
    </source>
</evidence>
<evidence type="ECO:0000256" key="4">
    <source>
        <dbReference type="ARBA" id="ARBA00023136"/>
    </source>
</evidence>
<keyword evidence="1" id="KW-1003">Cell membrane</keyword>
<evidence type="ECO:0000256" key="5">
    <source>
        <dbReference type="SAM" id="Phobius"/>
    </source>
</evidence>
<dbReference type="Pfam" id="PF07869">
    <property type="entry name" value="DUF1656"/>
    <property type="match status" value="1"/>
</dbReference>
<name>A0A1E7RFZ4_9GAMM</name>
<keyword evidence="4 5" id="KW-0472">Membrane</keyword>
<dbReference type="OrthoDB" id="6695501at2"/>
<organism evidence="6 7">
    <name type="scientific">Acinetobacter qingfengensis</name>
    <dbReference type="NCBI Taxonomy" id="1262585"/>
    <lineage>
        <taxon>Bacteria</taxon>
        <taxon>Pseudomonadati</taxon>
        <taxon>Pseudomonadota</taxon>
        <taxon>Gammaproteobacteria</taxon>
        <taxon>Moraxellales</taxon>
        <taxon>Moraxellaceae</taxon>
        <taxon>Acinetobacter</taxon>
    </lineage>
</organism>
<keyword evidence="7" id="KW-1185">Reference proteome</keyword>
<keyword evidence="2 5" id="KW-0812">Transmembrane</keyword>
<comment type="caution">
    <text evidence="6">The sequence shown here is derived from an EMBL/GenBank/DDBJ whole genome shotgun (WGS) entry which is preliminary data.</text>
</comment>
<proteinExistence type="predicted"/>
<evidence type="ECO:0000313" key="6">
    <source>
        <dbReference type="EMBL" id="OEY98147.1"/>
    </source>
</evidence>
<dbReference type="AlphaFoldDB" id="A0A1E7RFZ4"/>
<dbReference type="EMBL" id="MKKK01000001">
    <property type="protein sequence ID" value="OEY98147.1"/>
    <property type="molecule type" value="Genomic_DNA"/>
</dbReference>
<evidence type="ECO:0000256" key="1">
    <source>
        <dbReference type="ARBA" id="ARBA00022475"/>
    </source>
</evidence>
<dbReference type="InterPro" id="IPR012451">
    <property type="entry name" value="DUF1656"/>
</dbReference>
<evidence type="ECO:0000313" key="7">
    <source>
        <dbReference type="Proteomes" id="UP000185895"/>
    </source>
</evidence>
<sequence length="70" mass="8195">MSEVDFYGLLIPILLIQGILAYILFIVSNRIIDKLHNHGWIMFPNIFYLCWYFVCLLGIHGLFVFLNSTT</sequence>
<dbReference type="STRING" id="1262585.BJI46_01105"/>
<accession>A0A1E7RFZ4</accession>
<feature type="transmembrane region" description="Helical" evidence="5">
    <location>
        <begin position="6"/>
        <end position="25"/>
    </location>
</feature>
<gene>
    <name evidence="6" type="ORF">BJI46_01105</name>
</gene>
<dbReference type="RefSeq" id="WP_070068526.1">
    <property type="nucleotide sequence ID" value="NZ_MKKK01000001.1"/>
</dbReference>
<dbReference type="Proteomes" id="UP000185895">
    <property type="component" value="Unassembled WGS sequence"/>
</dbReference>
<protein>
    <submittedName>
        <fullName evidence="6">Uncharacterized protein</fullName>
    </submittedName>
</protein>
<reference evidence="6 7" key="1">
    <citation type="submission" date="2016-09" db="EMBL/GenBank/DDBJ databases">
        <authorList>
            <person name="Capua I."/>
            <person name="De Benedictis P."/>
            <person name="Joannis T."/>
            <person name="Lombin L.H."/>
            <person name="Cattoli G."/>
        </authorList>
    </citation>
    <scope>NUCLEOTIDE SEQUENCE [LARGE SCALE GENOMIC DNA]</scope>
    <source>
        <strain evidence="6 7">ANC 4671</strain>
    </source>
</reference>
<keyword evidence="3 5" id="KW-1133">Transmembrane helix</keyword>
<evidence type="ECO:0000256" key="2">
    <source>
        <dbReference type="ARBA" id="ARBA00022692"/>
    </source>
</evidence>
<feature type="transmembrane region" description="Helical" evidence="5">
    <location>
        <begin position="46"/>
        <end position="66"/>
    </location>
</feature>